<gene>
    <name evidence="1" type="ORF">ElyMa_003965400</name>
</gene>
<accession>A0AAV4FVS3</accession>
<evidence type="ECO:0000313" key="1">
    <source>
        <dbReference type="EMBL" id="GFR77339.1"/>
    </source>
</evidence>
<evidence type="ECO:0008006" key="3">
    <source>
        <dbReference type="Google" id="ProtNLM"/>
    </source>
</evidence>
<proteinExistence type="predicted"/>
<evidence type="ECO:0000313" key="2">
    <source>
        <dbReference type="Proteomes" id="UP000762676"/>
    </source>
</evidence>
<sequence length="236" mass="27344">MADQPKKAVSLRLGSCRTLVCKPKEHRDNAIRAMKAHDALEAVPGNSADEIFVKVSRIEDFTGVLDTDEYRLSEAKHSNVLFNMFTMAPPKVMTDMQLTPTEQEFDYVVHYMYKMFGKKQPRAPMSTDTYVLVTYDILRNVGLVNVRSFPKAVLMDLRRPAKLMYDEFLFTKPMFDSRPIMNPLNYVPTERVVLILKAKHLHDLLMRCVMDEIALIKVTLMCRFVNLWLARSNEYL</sequence>
<protein>
    <recommendedName>
        <fullName evidence="3">BTB domain-containing protein</fullName>
    </recommendedName>
</protein>
<organism evidence="1 2">
    <name type="scientific">Elysia marginata</name>
    <dbReference type="NCBI Taxonomy" id="1093978"/>
    <lineage>
        <taxon>Eukaryota</taxon>
        <taxon>Metazoa</taxon>
        <taxon>Spiralia</taxon>
        <taxon>Lophotrochozoa</taxon>
        <taxon>Mollusca</taxon>
        <taxon>Gastropoda</taxon>
        <taxon>Heterobranchia</taxon>
        <taxon>Euthyneura</taxon>
        <taxon>Panpulmonata</taxon>
        <taxon>Sacoglossa</taxon>
        <taxon>Placobranchoidea</taxon>
        <taxon>Plakobranchidae</taxon>
        <taxon>Elysia</taxon>
    </lineage>
</organism>
<dbReference type="AlphaFoldDB" id="A0AAV4FVS3"/>
<name>A0AAV4FVS3_9GAST</name>
<dbReference type="Proteomes" id="UP000762676">
    <property type="component" value="Unassembled WGS sequence"/>
</dbReference>
<dbReference type="EMBL" id="BMAT01008075">
    <property type="protein sequence ID" value="GFR77339.1"/>
    <property type="molecule type" value="Genomic_DNA"/>
</dbReference>
<keyword evidence="2" id="KW-1185">Reference proteome</keyword>
<comment type="caution">
    <text evidence="1">The sequence shown here is derived from an EMBL/GenBank/DDBJ whole genome shotgun (WGS) entry which is preliminary data.</text>
</comment>
<reference evidence="1 2" key="1">
    <citation type="journal article" date="2021" name="Elife">
        <title>Chloroplast acquisition without the gene transfer in kleptoplastic sea slugs, Plakobranchus ocellatus.</title>
        <authorList>
            <person name="Maeda T."/>
            <person name="Takahashi S."/>
            <person name="Yoshida T."/>
            <person name="Shimamura S."/>
            <person name="Takaki Y."/>
            <person name="Nagai Y."/>
            <person name="Toyoda A."/>
            <person name="Suzuki Y."/>
            <person name="Arimoto A."/>
            <person name="Ishii H."/>
            <person name="Satoh N."/>
            <person name="Nishiyama T."/>
            <person name="Hasebe M."/>
            <person name="Maruyama T."/>
            <person name="Minagawa J."/>
            <person name="Obokata J."/>
            <person name="Shigenobu S."/>
        </authorList>
    </citation>
    <scope>NUCLEOTIDE SEQUENCE [LARGE SCALE GENOMIC DNA]</scope>
</reference>